<comment type="caution">
    <text evidence="1">The sequence shown here is derived from an EMBL/GenBank/DDBJ whole genome shotgun (WGS) entry which is preliminary data.</text>
</comment>
<dbReference type="Proteomes" id="UP000655225">
    <property type="component" value="Unassembled WGS sequence"/>
</dbReference>
<keyword evidence="2" id="KW-1185">Reference proteome</keyword>
<evidence type="ECO:0000313" key="2">
    <source>
        <dbReference type="Proteomes" id="UP000655225"/>
    </source>
</evidence>
<reference evidence="1 2" key="1">
    <citation type="submission" date="2020-04" db="EMBL/GenBank/DDBJ databases">
        <title>Plant Genome Project.</title>
        <authorList>
            <person name="Zhang R.-G."/>
        </authorList>
    </citation>
    <scope>NUCLEOTIDE SEQUENCE [LARGE SCALE GENOMIC DNA]</scope>
    <source>
        <strain evidence="1">YNK0</strain>
        <tissue evidence="1">Leaf</tissue>
    </source>
</reference>
<accession>A0A834YWH0</accession>
<dbReference type="EMBL" id="JABCRI010000013">
    <property type="protein sequence ID" value="KAF8394830.1"/>
    <property type="molecule type" value="Genomic_DNA"/>
</dbReference>
<organism evidence="1 2">
    <name type="scientific">Tetracentron sinense</name>
    <name type="common">Spur-leaf</name>
    <dbReference type="NCBI Taxonomy" id="13715"/>
    <lineage>
        <taxon>Eukaryota</taxon>
        <taxon>Viridiplantae</taxon>
        <taxon>Streptophyta</taxon>
        <taxon>Embryophyta</taxon>
        <taxon>Tracheophyta</taxon>
        <taxon>Spermatophyta</taxon>
        <taxon>Magnoliopsida</taxon>
        <taxon>Trochodendrales</taxon>
        <taxon>Trochodendraceae</taxon>
        <taxon>Tetracentron</taxon>
    </lineage>
</organism>
<dbReference type="AlphaFoldDB" id="A0A834YWH0"/>
<proteinExistence type="predicted"/>
<gene>
    <name evidence="1" type="ORF">HHK36_018766</name>
</gene>
<protein>
    <submittedName>
        <fullName evidence="1">Uncharacterized protein</fullName>
    </submittedName>
</protein>
<sequence>MKNIFPSQPLRFITRPPVLESPSHHSPSHSHRLTLTTASISPARPVGPRLLNVNAAIISPTTSIEHAFAPNDFSTIAQSTYTWNPACLLDPPKPNQSASLSIISFNFRPLPHFPIAAGLIAVFCRRFELAAGHSNLSNSQILVVAAGVSWKVYCW</sequence>
<evidence type="ECO:0000313" key="1">
    <source>
        <dbReference type="EMBL" id="KAF8394830.1"/>
    </source>
</evidence>
<name>A0A834YWH0_TETSI</name>